<dbReference type="GO" id="GO:0008440">
    <property type="term" value="F:inositol-1,4,5-trisphosphate 3-kinase activity"/>
    <property type="evidence" value="ECO:0007669"/>
    <property type="project" value="TreeGrafter"/>
</dbReference>
<dbReference type="InterPro" id="IPR038286">
    <property type="entry name" value="IPK_sf"/>
</dbReference>
<dbReference type="Gene3D" id="3.30.470.160">
    <property type="entry name" value="Inositol polyphosphate kinase"/>
    <property type="match status" value="1"/>
</dbReference>
<comment type="caution">
    <text evidence="6">The sequence shown here is derived from an EMBL/GenBank/DDBJ whole genome shotgun (WGS) entry which is preliminary data.</text>
</comment>
<evidence type="ECO:0000313" key="6">
    <source>
        <dbReference type="EMBL" id="KAJ5218690.1"/>
    </source>
</evidence>
<feature type="compositionally biased region" description="Polar residues" evidence="5">
    <location>
        <begin position="579"/>
        <end position="593"/>
    </location>
</feature>
<feature type="compositionally biased region" description="Polar residues" evidence="5">
    <location>
        <begin position="388"/>
        <end position="399"/>
    </location>
</feature>
<feature type="compositionally biased region" description="Basic and acidic residues" evidence="5">
    <location>
        <begin position="918"/>
        <end position="928"/>
    </location>
</feature>
<evidence type="ECO:0000256" key="3">
    <source>
        <dbReference type="ARBA" id="ARBA00022777"/>
    </source>
</evidence>
<proteinExistence type="inferred from homology"/>
<feature type="region of interest" description="Disordered" evidence="5">
    <location>
        <begin position="465"/>
        <end position="487"/>
    </location>
</feature>
<dbReference type="PANTHER" id="PTHR12400:SF21">
    <property type="entry name" value="KINASE"/>
    <property type="match status" value="1"/>
</dbReference>
<feature type="compositionally biased region" description="Low complexity" evidence="5">
    <location>
        <begin position="188"/>
        <end position="199"/>
    </location>
</feature>
<reference evidence="6" key="1">
    <citation type="submission" date="2022-12" db="EMBL/GenBank/DDBJ databases">
        <authorList>
            <person name="Petersen C."/>
        </authorList>
    </citation>
    <scope>NUCLEOTIDE SEQUENCE</scope>
    <source>
        <strain evidence="6">IBT 15544</strain>
    </source>
</reference>
<feature type="region of interest" description="Disordered" evidence="5">
    <location>
        <begin position="178"/>
        <end position="408"/>
    </location>
</feature>
<dbReference type="EC" id="2.7.-.-" evidence="4"/>
<feature type="compositionally biased region" description="Polar residues" evidence="5">
    <location>
        <begin position="902"/>
        <end position="911"/>
    </location>
</feature>
<dbReference type="GO" id="GO:0046854">
    <property type="term" value="P:phosphatidylinositol phosphate biosynthetic process"/>
    <property type="evidence" value="ECO:0007669"/>
    <property type="project" value="TreeGrafter"/>
</dbReference>
<feature type="compositionally biased region" description="Basic residues" evidence="5">
    <location>
        <begin position="840"/>
        <end position="849"/>
    </location>
</feature>
<dbReference type="PANTHER" id="PTHR12400">
    <property type="entry name" value="INOSITOL POLYPHOSPHATE KINASE"/>
    <property type="match status" value="1"/>
</dbReference>
<feature type="region of interest" description="Disordered" evidence="5">
    <location>
        <begin position="892"/>
        <end position="911"/>
    </location>
</feature>
<dbReference type="GO" id="GO:0005634">
    <property type="term" value="C:nucleus"/>
    <property type="evidence" value="ECO:0007669"/>
    <property type="project" value="TreeGrafter"/>
</dbReference>
<evidence type="ECO:0000256" key="2">
    <source>
        <dbReference type="ARBA" id="ARBA00022679"/>
    </source>
</evidence>
<feature type="region of interest" description="Disordered" evidence="5">
    <location>
        <begin position="918"/>
        <end position="954"/>
    </location>
</feature>
<dbReference type="RefSeq" id="XP_058313263.1">
    <property type="nucleotide sequence ID" value="XM_058447852.1"/>
</dbReference>
<evidence type="ECO:0000256" key="5">
    <source>
        <dbReference type="SAM" id="MobiDB-lite"/>
    </source>
</evidence>
<dbReference type="GeneID" id="83175152"/>
<evidence type="ECO:0000313" key="7">
    <source>
        <dbReference type="Proteomes" id="UP001150904"/>
    </source>
</evidence>
<dbReference type="OrthoDB" id="2573163at2759"/>
<protein>
    <recommendedName>
        <fullName evidence="4">Kinase</fullName>
        <ecNumber evidence="4">2.7.-.-</ecNumber>
    </recommendedName>
</protein>
<feature type="region of interest" description="Disordered" evidence="5">
    <location>
        <begin position="1298"/>
        <end position="1326"/>
    </location>
</feature>
<dbReference type="GO" id="GO:0005737">
    <property type="term" value="C:cytoplasm"/>
    <property type="evidence" value="ECO:0007669"/>
    <property type="project" value="TreeGrafter"/>
</dbReference>
<dbReference type="Proteomes" id="UP001150904">
    <property type="component" value="Unassembled WGS sequence"/>
</dbReference>
<feature type="compositionally biased region" description="Basic and acidic residues" evidence="5">
    <location>
        <begin position="1208"/>
        <end position="1221"/>
    </location>
</feature>
<feature type="region of interest" description="Disordered" evidence="5">
    <location>
        <begin position="563"/>
        <end position="643"/>
    </location>
</feature>
<feature type="region of interest" description="Disordered" evidence="5">
    <location>
        <begin position="840"/>
        <end position="882"/>
    </location>
</feature>
<dbReference type="Pfam" id="PF03770">
    <property type="entry name" value="IPK"/>
    <property type="match status" value="1"/>
</dbReference>
<name>A0A9W9TEK0_9EURO</name>
<feature type="compositionally biased region" description="Acidic residues" evidence="5">
    <location>
        <begin position="1311"/>
        <end position="1326"/>
    </location>
</feature>
<dbReference type="SUPFAM" id="SSF56104">
    <property type="entry name" value="SAICAR synthase-like"/>
    <property type="match status" value="1"/>
</dbReference>
<feature type="region of interest" description="Disordered" evidence="5">
    <location>
        <begin position="1196"/>
        <end position="1221"/>
    </location>
</feature>
<sequence length="1326" mass="147685">MSNPPHAPEDTLHDPLVTPATPVHHDCSEEAELSQSNPRHHLSQDHRSQGAQGVLSPSRAESPTVRQWSQPVSAFALNRTSTIPLEKLSRPESIHSPQLSERDSIFATHYLPSDSGANTPQLPPERASDHERPVNAIPGLDDTPGSPSPISKVSPHRSHVDPSHMEVDVRRHLPLRSSPLFSHTNAPRSSLLRSSISSSDHVKDQQGETITPSVHIGPSDETGTKAGSSQDTLAERSLLPSLIDDASHHPRSLTPSSSGQDRPMVSSEIAPHTSFADSSRGIPLEESSTRGRRGRVDSAIEANLANAEPASNVRSRKSSHYLGLFKENTTSPDRKRWDDRTKQQDEPFDLRDHTMEPENPKLHTLAEEDGILRKSISLPSLDHGPSPESATSMNTSQQADQEDGRQRRPQALPRGLLEEIRNFHLTPGGGRGSSFSKSIPTQYSERSRDYFQREPHVEHFADSLSSFEEGERRESAQFEEEEENEQISSAVYFPHKRTVPEGVDLSEQLLADSGSVETLQISAAEKGNELMLVPQDRRESAEQEVGHVDISFRSKNESKILSGELPDLRSPAEGLPEKSLSTVSEHSYDSTGESEIVSADESSQSMHDESSLTDDLEVTPTATPTQRSRFPLRRKSKPAGPLGAVELKPYRHQVGGHTTVFRFSRRAVCKQLNNRENEFYERIEKRHPDMLVFLPRYIGVLNVTFSKTSKRLRANTDRSNGSILNASQTNGSSAINSHTLEAPEPQRIVSQSQVTGVIPKVILENNRHIIPADLFTRPQRPRLADDSVMGRPRSADGLDHVAADSDSTSLKKRTKIWGATTVNRKLQEQVLREVFSPPAIHHHRRHARGPLHLPRASSDIPRQRGNLSEEHAANSRPSSLGKIETLRTPAKEIARSNPEGPTLSSSASTAFEDNRNRLEKVQTEEQPDRATSLHRGQMRRRHSGGGLQRRGSINSRNDGELLFFDDEGYGGDREDEIFSMEGDASMPENSIPKVNSSSSISTVSESASTIGPYDIEAGTPSRKLLDASRARAKDDASSELPSNPKEAQLRKDDRVQFFLLLEDLTAGMNKPCVLDLKMGTRQYGIEASEKKKKSQRRKCQSTTSQQLGVRLCGMQAWNVKKQEYIFEDKYFGRDLKSGREFQDALTRFLYDGVSYTSVAKKIPVILEKISLLEHMIRKLDRYRLYASSLLILYDGEQATPPSTPSRPTNERPDLRRRASEDGHNNIDVQLKIVDFANCVTGEDELPPDTPCPPHHPQDIDRGYLRGLRTLRMYFQRIMREAAQDEFIERGEGEAIALGSQPAVRETPSDQYWDESVMDSDAGEVSF</sequence>
<feature type="region of interest" description="Disordered" evidence="5">
    <location>
        <begin position="783"/>
        <end position="802"/>
    </location>
</feature>
<dbReference type="GO" id="GO:0032958">
    <property type="term" value="P:inositol phosphate biosynthetic process"/>
    <property type="evidence" value="ECO:0007669"/>
    <property type="project" value="InterPro"/>
</dbReference>
<feature type="region of interest" description="Disordered" evidence="5">
    <location>
        <begin position="1"/>
        <end position="165"/>
    </location>
</feature>
<evidence type="ECO:0000256" key="1">
    <source>
        <dbReference type="ARBA" id="ARBA00007374"/>
    </source>
</evidence>
<dbReference type="GO" id="GO:0000824">
    <property type="term" value="F:inositol-1,4,5,6-tetrakisphosphate 3-kinase activity"/>
    <property type="evidence" value="ECO:0007669"/>
    <property type="project" value="TreeGrafter"/>
</dbReference>
<feature type="region of interest" description="Disordered" evidence="5">
    <location>
        <begin position="1004"/>
        <end position="1047"/>
    </location>
</feature>
<keyword evidence="3 4" id="KW-0418">Kinase</keyword>
<comment type="similarity">
    <text evidence="1 4">Belongs to the inositol phosphokinase (IPK) family.</text>
</comment>
<dbReference type="EMBL" id="JAPQKR010000004">
    <property type="protein sequence ID" value="KAJ5218690.1"/>
    <property type="molecule type" value="Genomic_DNA"/>
</dbReference>
<organism evidence="6 7">
    <name type="scientific">Penicillium cinerascens</name>
    <dbReference type="NCBI Taxonomy" id="70096"/>
    <lineage>
        <taxon>Eukaryota</taxon>
        <taxon>Fungi</taxon>
        <taxon>Dikarya</taxon>
        <taxon>Ascomycota</taxon>
        <taxon>Pezizomycotina</taxon>
        <taxon>Eurotiomycetes</taxon>
        <taxon>Eurotiomycetidae</taxon>
        <taxon>Eurotiales</taxon>
        <taxon>Aspergillaceae</taxon>
        <taxon>Penicillium</taxon>
    </lineage>
</organism>
<accession>A0A9W9TEK0</accession>
<keyword evidence="2 4" id="KW-0808">Transferase</keyword>
<gene>
    <name evidence="6" type="ORF">N7498_000789</name>
</gene>
<feature type="compositionally biased region" description="Basic and acidic residues" evidence="5">
    <location>
        <begin position="793"/>
        <end position="802"/>
    </location>
</feature>
<dbReference type="InterPro" id="IPR005522">
    <property type="entry name" value="IPK"/>
</dbReference>
<keyword evidence="7" id="KW-1185">Reference proteome</keyword>
<feature type="compositionally biased region" description="Basic and acidic residues" evidence="5">
    <location>
        <begin position="332"/>
        <end position="372"/>
    </location>
</feature>
<reference evidence="6" key="2">
    <citation type="journal article" date="2023" name="IMA Fungus">
        <title>Comparative genomic study of the Penicillium genus elucidates a diverse pangenome and 15 lateral gene transfer events.</title>
        <authorList>
            <person name="Petersen C."/>
            <person name="Sorensen T."/>
            <person name="Nielsen M.R."/>
            <person name="Sondergaard T.E."/>
            <person name="Sorensen J.L."/>
            <person name="Fitzpatrick D.A."/>
            <person name="Frisvad J.C."/>
            <person name="Nielsen K.L."/>
        </authorList>
    </citation>
    <scope>NUCLEOTIDE SEQUENCE</scope>
    <source>
        <strain evidence="6">IBT 15544</strain>
    </source>
</reference>
<feature type="compositionally biased region" description="Basic and acidic residues" evidence="5">
    <location>
        <begin position="1023"/>
        <end position="1036"/>
    </location>
</feature>
<evidence type="ECO:0000256" key="4">
    <source>
        <dbReference type="RuleBase" id="RU363090"/>
    </source>
</evidence>
<feature type="compositionally biased region" description="Polar residues" evidence="5">
    <location>
        <begin position="59"/>
        <end position="83"/>
    </location>
</feature>